<dbReference type="SUPFAM" id="SSF50621">
    <property type="entry name" value="Alanine racemase C-terminal domain-like"/>
    <property type="match status" value="1"/>
</dbReference>
<dbReference type="PANTHER" id="PTHR30511:SF0">
    <property type="entry name" value="ALANINE RACEMASE, CATABOLIC-RELATED"/>
    <property type="match status" value="1"/>
</dbReference>
<dbReference type="OrthoDB" id="9801978at2"/>
<gene>
    <name evidence="9" type="ORF">SAMN05421740_102346</name>
</gene>
<feature type="modified residue" description="N6-(pyridoxal phosphate)lysine" evidence="5 6">
    <location>
        <position position="490"/>
    </location>
</feature>
<comment type="catalytic activity">
    <reaction evidence="1 5">
        <text>L-alanine = D-alanine</text>
        <dbReference type="Rhea" id="RHEA:20249"/>
        <dbReference type="ChEBI" id="CHEBI:57416"/>
        <dbReference type="ChEBI" id="CHEBI:57972"/>
        <dbReference type="EC" id="5.1.1.1"/>
    </reaction>
</comment>
<dbReference type="InterPro" id="IPR035911">
    <property type="entry name" value="MurE/MurF_N"/>
</dbReference>
<reference evidence="10" key="1">
    <citation type="submission" date="2016-10" db="EMBL/GenBank/DDBJ databases">
        <authorList>
            <person name="Varghese N."/>
            <person name="Submissions S."/>
        </authorList>
    </citation>
    <scope>NUCLEOTIDE SEQUENCE [LARGE SCALE GENOMIC DNA]</scope>
    <source>
        <strain evidence="10">Jip14</strain>
    </source>
</reference>
<dbReference type="InterPro" id="IPR013221">
    <property type="entry name" value="Mur_ligase_cen"/>
</dbReference>
<dbReference type="Proteomes" id="UP000198916">
    <property type="component" value="Unassembled WGS sequence"/>
</dbReference>
<dbReference type="InterPro" id="IPR036565">
    <property type="entry name" value="Mur-like_cat_sf"/>
</dbReference>
<dbReference type="NCBIfam" id="TIGR00492">
    <property type="entry name" value="alr"/>
    <property type="match status" value="1"/>
</dbReference>
<dbReference type="InterPro" id="IPR029066">
    <property type="entry name" value="PLP-binding_barrel"/>
</dbReference>
<evidence type="ECO:0000256" key="5">
    <source>
        <dbReference type="HAMAP-Rule" id="MF_01201"/>
    </source>
</evidence>
<organism evidence="9 10">
    <name type="scientific">Parapedobacter koreensis</name>
    <dbReference type="NCBI Taxonomy" id="332977"/>
    <lineage>
        <taxon>Bacteria</taxon>
        <taxon>Pseudomonadati</taxon>
        <taxon>Bacteroidota</taxon>
        <taxon>Sphingobacteriia</taxon>
        <taxon>Sphingobacteriales</taxon>
        <taxon>Sphingobacteriaceae</taxon>
        <taxon>Parapedobacter</taxon>
    </lineage>
</organism>
<dbReference type="GO" id="GO:0030170">
    <property type="term" value="F:pyridoxal phosphate binding"/>
    <property type="evidence" value="ECO:0007669"/>
    <property type="project" value="UniProtKB-UniRule"/>
</dbReference>
<feature type="active site" description="Proton acceptor; specific for L-alanine" evidence="5">
    <location>
        <position position="716"/>
    </location>
</feature>
<dbReference type="InterPro" id="IPR001608">
    <property type="entry name" value="Ala_racemase_N"/>
</dbReference>
<keyword evidence="3 5" id="KW-0663">Pyridoxal phosphate</keyword>
<dbReference type="Pfam" id="PF08245">
    <property type="entry name" value="Mur_ligase_M"/>
    <property type="match status" value="1"/>
</dbReference>
<dbReference type="Gene3D" id="2.40.37.10">
    <property type="entry name" value="Lyase, Ornithine Decarboxylase, Chain A, domain 1"/>
    <property type="match status" value="1"/>
</dbReference>
<dbReference type="Gene3D" id="3.90.190.20">
    <property type="entry name" value="Mur ligase, C-terminal domain"/>
    <property type="match status" value="1"/>
</dbReference>
<dbReference type="SUPFAM" id="SSF53623">
    <property type="entry name" value="MurD-like peptide ligases, catalytic domain"/>
    <property type="match status" value="1"/>
</dbReference>
<dbReference type="NCBIfam" id="NF008897">
    <property type="entry name" value="PRK11930.1"/>
    <property type="match status" value="1"/>
</dbReference>
<comment type="similarity">
    <text evidence="5">Belongs to the alanine racemase family.</text>
</comment>
<dbReference type="Gene3D" id="3.20.20.10">
    <property type="entry name" value="Alanine racemase"/>
    <property type="match status" value="1"/>
</dbReference>
<dbReference type="GO" id="GO:0008784">
    <property type="term" value="F:alanine racemase activity"/>
    <property type="evidence" value="ECO:0007669"/>
    <property type="project" value="UniProtKB-UniRule"/>
</dbReference>
<dbReference type="GO" id="GO:0016881">
    <property type="term" value="F:acid-amino acid ligase activity"/>
    <property type="evidence" value="ECO:0007669"/>
    <property type="project" value="InterPro"/>
</dbReference>
<dbReference type="InterPro" id="IPR011079">
    <property type="entry name" value="Ala_racemase_C"/>
</dbReference>
<evidence type="ECO:0000256" key="6">
    <source>
        <dbReference type="PIRSR" id="PIRSR600821-50"/>
    </source>
</evidence>
<protein>
    <recommendedName>
        <fullName evidence="5">Alanine racemase</fullName>
        <ecNumber evidence="5">5.1.1.1</ecNumber>
    </recommendedName>
</protein>
<keyword evidence="10" id="KW-1185">Reference proteome</keyword>
<dbReference type="InterPro" id="IPR000821">
    <property type="entry name" value="Ala_racemase"/>
</dbReference>
<dbReference type="STRING" id="332977.SAMN05421740_102346"/>
<evidence type="ECO:0000256" key="4">
    <source>
        <dbReference type="ARBA" id="ARBA00023235"/>
    </source>
</evidence>
<dbReference type="CDD" id="cd00430">
    <property type="entry name" value="PLPDE_III_AR"/>
    <property type="match status" value="1"/>
</dbReference>
<dbReference type="InterPro" id="IPR036615">
    <property type="entry name" value="Mur_ligase_C_dom_sf"/>
</dbReference>
<dbReference type="EC" id="5.1.1.1" evidence="5"/>
<dbReference type="HAMAP" id="MF_01201">
    <property type="entry name" value="Ala_racemase"/>
    <property type="match status" value="1"/>
</dbReference>
<dbReference type="UniPathway" id="UPA00042">
    <property type="reaction ID" value="UER00497"/>
</dbReference>
<dbReference type="FunFam" id="3.20.20.10:FF:000002">
    <property type="entry name" value="Alanine racemase"/>
    <property type="match status" value="1"/>
</dbReference>
<keyword evidence="9" id="KW-0436">Ligase</keyword>
<dbReference type="AlphaFoldDB" id="A0A1H7IS30"/>
<accession>A0A1H7IS30</accession>
<feature type="domain" description="Alanine racemase C-terminal" evidence="8">
    <location>
        <begin position="695"/>
        <end position="816"/>
    </location>
</feature>
<dbReference type="Pfam" id="PF00842">
    <property type="entry name" value="Ala_racemase_C"/>
    <property type="match status" value="1"/>
</dbReference>
<comment type="cofactor">
    <cofactor evidence="2 5 6">
        <name>pyridoxal 5'-phosphate</name>
        <dbReference type="ChEBI" id="CHEBI:597326"/>
    </cofactor>
</comment>
<dbReference type="PRINTS" id="PR00992">
    <property type="entry name" value="ALARACEMASE"/>
</dbReference>
<dbReference type="GO" id="GO:0005829">
    <property type="term" value="C:cytosol"/>
    <property type="evidence" value="ECO:0007669"/>
    <property type="project" value="TreeGrafter"/>
</dbReference>
<evidence type="ECO:0000256" key="1">
    <source>
        <dbReference type="ARBA" id="ARBA00000316"/>
    </source>
</evidence>
<dbReference type="Pfam" id="PF01168">
    <property type="entry name" value="Ala_racemase_N"/>
    <property type="match status" value="1"/>
</dbReference>
<sequence length="818" mass="89975">MYERSYTIRRISELMPAITVSFSDEGAEVRTLLYDSRKLSDTLHGLFFALEGRRDGHQYIRDVYAGGVRNFVVADGKTDTTGFPGANFIVVKDTLEALQALAAYHRSQFAYPVIGITGSNGKTIVKEWLAQLLAPEYRIARSPKSYNSQIGVALSLWQLDGSYDLAIIEAGISKPGEMDALHAMIRPDIAVLTNIGPAHDDGFASRGDKIREKLRLFEGTAQAIYSPDHLQGIPMPSAGRHVTWGDGEVSLKVTGHELVDGHKCRIHAEYEGRPVQLTIPFTDAAARENAACCWTVMLAMGYGQAVITERMAMLQSVEMRLEMKRGINNCTVVDDSYSNDLSSLAIALDFLRQQQQHATRTLILSDIPGASGREEEVYSNVAKLLADSKVNRLVTIGAALLEQQGKFGFVKHEGFPDTAAFLASFDELAFHDETILLKGARKYAFERISQLLTAKLHDTVLETNLNAVEHNLNQYKSLLPKQVKLMAMVKAFSYGSGSFEVANLLQFNKVDYLAVAYADEGVELRKSGIRLPIMVMSPTAASFDALLAHELEPEIYSFSILDDFVRLLAGKRMSGYPIHIKVDTGMHRLGFGAGDIEQVISSLQETTAVKVQSVFSHLAAAGDTVHDAFTEKQLTAFHGFAERLREALDYPFIRHIANTAGIRRWPQAHLDMVRLGIGLYGAGSKRSTTLQLQQASTLKTIITQIRQVPAGESVGYSRSGMLTKDSTIATVNIGYADGYDRRFGNGVGHMVVRGEKVPTVGDICMDMAMLDISGVDAREGDEVIVFGDVDQLAKAIGTIPYELLTGISQRVKRVYHYG</sequence>
<dbReference type="SUPFAM" id="SSF51419">
    <property type="entry name" value="PLP-binding barrel"/>
    <property type="match status" value="1"/>
</dbReference>
<dbReference type="PANTHER" id="PTHR30511">
    <property type="entry name" value="ALANINE RACEMASE"/>
    <property type="match status" value="1"/>
</dbReference>
<dbReference type="SMART" id="SM01005">
    <property type="entry name" value="Ala_racemase_C"/>
    <property type="match status" value="1"/>
</dbReference>
<feature type="binding site" evidence="5 7">
    <location>
        <position position="588"/>
    </location>
    <ligand>
        <name>substrate</name>
    </ligand>
</feature>
<evidence type="ECO:0000256" key="2">
    <source>
        <dbReference type="ARBA" id="ARBA00001933"/>
    </source>
</evidence>
<feature type="binding site" evidence="5 7">
    <location>
        <position position="765"/>
    </location>
    <ligand>
        <name>substrate</name>
    </ligand>
</feature>
<proteinExistence type="inferred from homology"/>
<feature type="active site" description="Proton acceptor; specific for D-alanine" evidence="5">
    <location>
        <position position="490"/>
    </location>
</feature>
<dbReference type="SUPFAM" id="SSF63418">
    <property type="entry name" value="MurE/MurF N-terminal domain"/>
    <property type="match status" value="1"/>
</dbReference>
<comment type="function">
    <text evidence="5">Catalyzes the interconversion of L-alanine and D-alanine. May also act on other amino acids.</text>
</comment>
<evidence type="ECO:0000256" key="3">
    <source>
        <dbReference type="ARBA" id="ARBA00022898"/>
    </source>
</evidence>
<comment type="pathway">
    <text evidence="5">Amino-acid biosynthesis; D-alanine biosynthesis; D-alanine from L-alanine: step 1/1.</text>
</comment>
<evidence type="ECO:0000313" key="9">
    <source>
        <dbReference type="EMBL" id="SEK65293.1"/>
    </source>
</evidence>
<evidence type="ECO:0000313" key="10">
    <source>
        <dbReference type="Proteomes" id="UP000198916"/>
    </source>
</evidence>
<evidence type="ECO:0000259" key="8">
    <source>
        <dbReference type="SMART" id="SM01005"/>
    </source>
</evidence>
<dbReference type="Gene3D" id="3.40.1390.10">
    <property type="entry name" value="MurE/MurF, N-terminal domain"/>
    <property type="match status" value="1"/>
</dbReference>
<evidence type="ECO:0000256" key="7">
    <source>
        <dbReference type="PIRSR" id="PIRSR600821-52"/>
    </source>
</evidence>
<keyword evidence="4 5" id="KW-0413">Isomerase</keyword>
<dbReference type="GO" id="GO:0030632">
    <property type="term" value="P:D-alanine biosynthetic process"/>
    <property type="evidence" value="ECO:0007669"/>
    <property type="project" value="UniProtKB-UniRule"/>
</dbReference>
<name>A0A1H7IS30_9SPHI</name>
<dbReference type="Gene3D" id="3.40.1190.10">
    <property type="entry name" value="Mur-like, catalytic domain"/>
    <property type="match status" value="1"/>
</dbReference>
<dbReference type="SUPFAM" id="SSF53244">
    <property type="entry name" value="MurD-like peptide ligases, peptide-binding domain"/>
    <property type="match status" value="1"/>
</dbReference>
<dbReference type="EMBL" id="FNZR01000002">
    <property type="protein sequence ID" value="SEK65293.1"/>
    <property type="molecule type" value="Genomic_DNA"/>
</dbReference>
<dbReference type="GO" id="GO:0005524">
    <property type="term" value="F:ATP binding"/>
    <property type="evidence" value="ECO:0007669"/>
    <property type="project" value="InterPro"/>
</dbReference>
<dbReference type="InterPro" id="IPR009006">
    <property type="entry name" value="Ala_racemase/Decarboxylase_C"/>
</dbReference>